<dbReference type="EMBL" id="CP001678">
    <property type="protein sequence ID" value="ACT59114.1"/>
    <property type="molecule type" value="Genomic_DNA"/>
</dbReference>
<dbReference type="Proteomes" id="UP000002745">
    <property type="component" value="Chromosome"/>
</dbReference>
<sequence length="204" mass="22773">MKKTFLFISLIPLLYISSCASSSKSTDQTEEEKSAVNVAVTQTGDGIGDATFQPLTDLNLRRETIPQILQDLSTPYEAVGIGCDTIMYEVIQLDNILGPDTDSTLEVEEETLSEEAGEEVADFALDTVRGFTTDAIPFRSLVRRATGAKKYDKKVRRAYEMGLKRRAYLKGIGHERHCLPPAAPYLYEKQIDKSPIEYRKAEPD</sequence>
<keyword evidence="3" id="KW-1185">Reference proteome</keyword>
<gene>
    <name evidence="2" type="ordered locus">Hbal_1423</name>
</gene>
<organism evidence="2 3">
    <name type="scientific">Hirschia baltica (strain ATCC 49814 / DSM 5838 / IFAM 1418)</name>
    <dbReference type="NCBI Taxonomy" id="582402"/>
    <lineage>
        <taxon>Bacteria</taxon>
        <taxon>Pseudomonadati</taxon>
        <taxon>Pseudomonadota</taxon>
        <taxon>Alphaproteobacteria</taxon>
        <taxon>Hyphomonadales</taxon>
        <taxon>Hyphomonadaceae</taxon>
        <taxon>Hirschia</taxon>
    </lineage>
</organism>
<evidence type="ECO:0000256" key="1">
    <source>
        <dbReference type="SAM" id="SignalP"/>
    </source>
</evidence>
<evidence type="ECO:0000313" key="3">
    <source>
        <dbReference type="Proteomes" id="UP000002745"/>
    </source>
</evidence>
<dbReference type="KEGG" id="hba:Hbal_1423"/>
<dbReference type="RefSeq" id="WP_015827264.1">
    <property type="nucleotide sequence ID" value="NC_012982.1"/>
</dbReference>
<accession>C6XJ19</accession>
<evidence type="ECO:0008006" key="4">
    <source>
        <dbReference type="Google" id="ProtNLM"/>
    </source>
</evidence>
<protein>
    <recommendedName>
        <fullName evidence="4">Lipoprotein</fullName>
    </recommendedName>
</protein>
<feature type="chain" id="PRO_5002973846" description="Lipoprotein" evidence="1">
    <location>
        <begin position="21"/>
        <end position="204"/>
    </location>
</feature>
<evidence type="ECO:0000313" key="2">
    <source>
        <dbReference type="EMBL" id="ACT59114.1"/>
    </source>
</evidence>
<dbReference type="eggNOG" id="ENOG50333E1">
    <property type="taxonomic scope" value="Bacteria"/>
</dbReference>
<proteinExistence type="predicted"/>
<dbReference type="OrthoDB" id="7211066at2"/>
<dbReference type="AlphaFoldDB" id="C6XJ19"/>
<name>C6XJ19_HIRBI</name>
<dbReference type="HOGENOM" id="CLU_101672_0_0_5"/>
<feature type="signal peptide" evidence="1">
    <location>
        <begin position="1"/>
        <end position="20"/>
    </location>
</feature>
<reference evidence="3" key="1">
    <citation type="journal article" date="2011" name="J. Bacteriol.">
        <title>Genome sequences of eight morphologically diverse alphaproteobacteria.</title>
        <authorList>
            <consortium name="US DOE Joint Genome Institute"/>
            <person name="Brown P.J."/>
            <person name="Kysela D.T."/>
            <person name="Buechlein A."/>
            <person name="Hemmerich C."/>
            <person name="Brun Y.V."/>
        </authorList>
    </citation>
    <scope>NUCLEOTIDE SEQUENCE [LARGE SCALE GENOMIC DNA]</scope>
    <source>
        <strain evidence="3">ATCC 49814 / DSM 5838 / IFAM 1418</strain>
    </source>
</reference>
<keyword evidence="1" id="KW-0732">Signal</keyword>